<dbReference type="Proteomes" id="UP000053528">
    <property type="component" value="Unassembled WGS sequence"/>
</dbReference>
<comment type="caution">
    <text evidence="1">The sequence shown here is derived from an EMBL/GenBank/DDBJ whole genome shotgun (WGS) entry which is preliminary data.</text>
</comment>
<dbReference type="EMBL" id="JRNH01000009">
    <property type="protein sequence ID" value="KGF20963.1"/>
    <property type="molecule type" value="Genomic_DNA"/>
</dbReference>
<dbReference type="RefSeq" id="WP_035754835.1">
    <property type="nucleotide sequence ID" value="NZ_JRNH01000009.1"/>
</dbReference>
<accession>A0A095YFC6</accession>
<organism evidence="1 2">
    <name type="scientific">Pseudoglutamicibacter albus DNF00011</name>
    <dbReference type="NCBI Taxonomy" id="1401063"/>
    <lineage>
        <taxon>Bacteria</taxon>
        <taxon>Bacillati</taxon>
        <taxon>Actinomycetota</taxon>
        <taxon>Actinomycetes</taxon>
        <taxon>Micrococcales</taxon>
        <taxon>Micrococcaceae</taxon>
        <taxon>Pseudoglutamicibacter</taxon>
    </lineage>
</organism>
<dbReference type="AlphaFoldDB" id="A0A095YFC6"/>
<sequence length="61" mass="6752">MQRESILEVSDLGALPRGRAIVTGPGIPAGLLELVHFSQKSYGQDVKLSQDYYENVEKFLS</sequence>
<evidence type="ECO:0000313" key="2">
    <source>
        <dbReference type="Proteomes" id="UP000053528"/>
    </source>
</evidence>
<evidence type="ECO:0000313" key="1">
    <source>
        <dbReference type="EMBL" id="KGF20963.1"/>
    </source>
</evidence>
<protein>
    <submittedName>
        <fullName evidence="1">Uncharacterized protein</fullName>
    </submittedName>
</protein>
<proteinExistence type="predicted"/>
<name>A0A095YFC6_9MICC</name>
<gene>
    <name evidence="1" type="ORF">HMPREF2128_02775</name>
</gene>
<reference evidence="1 2" key="1">
    <citation type="submission" date="2014-07" db="EMBL/GenBank/DDBJ databases">
        <authorList>
            <person name="McCorrison J."/>
            <person name="Sanka R."/>
            <person name="Torralba M."/>
            <person name="Gillis M."/>
            <person name="Haft D.H."/>
            <person name="Methe B."/>
            <person name="Sutton G."/>
            <person name="Nelson K.E."/>
        </authorList>
    </citation>
    <scope>NUCLEOTIDE SEQUENCE [LARGE SCALE GENOMIC DNA]</scope>
    <source>
        <strain evidence="1 2">DNF00011</strain>
    </source>
</reference>